<dbReference type="SUPFAM" id="SSF51735">
    <property type="entry name" value="NAD(P)-binding Rossmann-fold domains"/>
    <property type="match status" value="1"/>
</dbReference>
<dbReference type="GO" id="GO:0008194">
    <property type="term" value="F:UDP-glycosyltransferase activity"/>
    <property type="evidence" value="ECO:0007669"/>
    <property type="project" value="InterPro"/>
</dbReference>
<dbReference type="InterPro" id="IPR002213">
    <property type="entry name" value="UDP_glucos_trans"/>
</dbReference>
<dbReference type="Pfam" id="PF00201">
    <property type="entry name" value="UDPGT"/>
    <property type="match status" value="1"/>
</dbReference>
<dbReference type="Pfam" id="PF08338">
    <property type="entry name" value="DUF1731"/>
    <property type="match status" value="1"/>
</dbReference>
<dbReference type="PANTHER" id="PTHR11092:SF0">
    <property type="entry name" value="EPIMERASE FAMILY PROTEIN SDR39U1"/>
    <property type="match status" value="1"/>
</dbReference>
<dbReference type="CDD" id="cd03784">
    <property type="entry name" value="GT1_Gtf-like"/>
    <property type="match status" value="1"/>
</dbReference>
<dbReference type="Gene3D" id="3.40.50.2000">
    <property type="entry name" value="Glycogen Phosphorylase B"/>
    <property type="match status" value="1"/>
</dbReference>
<dbReference type="PANTHER" id="PTHR11092">
    <property type="entry name" value="SUGAR NUCLEOTIDE EPIMERASE RELATED"/>
    <property type="match status" value="1"/>
</dbReference>
<evidence type="ECO:0000256" key="1">
    <source>
        <dbReference type="ARBA" id="ARBA00022679"/>
    </source>
</evidence>
<protein>
    <submittedName>
        <fullName evidence="2">Uncharacterized protein</fullName>
    </submittedName>
</protein>
<dbReference type="Pfam" id="PF01370">
    <property type="entry name" value="Epimerase"/>
    <property type="match status" value="1"/>
</dbReference>
<gene>
    <name evidence="2" type="ORF">CTOB1V02_LOCUS8076</name>
</gene>
<evidence type="ECO:0000313" key="2">
    <source>
        <dbReference type="EMBL" id="CAD7230214.1"/>
    </source>
</evidence>
<dbReference type="EMBL" id="OB662538">
    <property type="protein sequence ID" value="CAD7230214.1"/>
    <property type="molecule type" value="Genomic_DNA"/>
</dbReference>
<dbReference type="AlphaFoldDB" id="A0A7R8WEJ8"/>
<organism evidence="2">
    <name type="scientific">Cyprideis torosa</name>
    <dbReference type="NCBI Taxonomy" id="163714"/>
    <lineage>
        <taxon>Eukaryota</taxon>
        <taxon>Metazoa</taxon>
        <taxon>Ecdysozoa</taxon>
        <taxon>Arthropoda</taxon>
        <taxon>Crustacea</taxon>
        <taxon>Oligostraca</taxon>
        <taxon>Ostracoda</taxon>
        <taxon>Podocopa</taxon>
        <taxon>Podocopida</taxon>
        <taxon>Cytherocopina</taxon>
        <taxon>Cytheroidea</taxon>
        <taxon>Cytherideidae</taxon>
        <taxon>Cyprideis</taxon>
    </lineage>
</organism>
<dbReference type="InterPro" id="IPR010099">
    <property type="entry name" value="SDR39U1"/>
</dbReference>
<sequence>MVKRVIHRRLEQTFSHRERVLAADLELHKKYGHKCLKILVTGATGVLGRGLLPLLTTGGHDVYTLVRNRSQRGGKKLFWDPVTGFIEDLPQFDAVIHLAGEYIGVGRWNRAKKKEVIDSRVAGTNLLLEKLMSRPPKVFLCASAVGYYGDGKEKYLDESSPRGNDFISEVCHLWERSAARASSADVRTVFLRIGVSLSPTGGALQRLLSTAPLGLIRRFGDGKQYISWVSQEDTIGAVYHAMCCEDLSGPVNIVAPQPVSNETFMQELAKISGYPLLFPLPASLLKTLYGQMAEEILLSGCRVSCQKLIDSGYVFRHPTLQEALAALLGKGGQNRVGSTGRGEKRSHAGLIRKFAQVLSERNHEVTLLQAEQPSPNPLREPVPLPSNAISLIQVKPLESRDWLHTLGVRMFRGGVALCDALSNETFQLNIESQKFDAAIIEDSGNHCMQHLMLKLKIPIINYYASVGAEMRGILMDPLETPTNFMNFGANGMSPWQVYLNVLVHKALQWGYYLQDLFFELFLVPSNVQGGDRLSLIQNSPLHFLAFDPSIAGNKRYPPNVIQLGCLTCRPPRLLPEYFRRITMKGPFALFSLGKMVFETGVFPTIPPQLFNTIIAAFETFPKLNFIVSWPLELTKGLTLPRNIFVVNSTPQLDLLWGPNISLFISHCGVNGANEAIHVGVPTICVPVAWDQPRIAAVLSSRQVAPSLELWSMTSKEMVDVISSMFANGSVYPARMRELHKLVHNLPVTPSDRIVKFTEFVLRTKGS</sequence>
<dbReference type="SUPFAM" id="SSF53756">
    <property type="entry name" value="UDP-Glycosyltransferase/glycogen phosphorylase"/>
    <property type="match status" value="1"/>
</dbReference>
<proteinExistence type="predicted"/>
<reference evidence="2" key="1">
    <citation type="submission" date="2020-11" db="EMBL/GenBank/DDBJ databases">
        <authorList>
            <person name="Tran Van P."/>
        </authorList>
    </citation>
    <scope>NUCLEOTIDE SEQUENCE</scope>
</reference>
<accession>A0A7R8WEJ8</accession>
<dbReference type="InterPro" id="IPR001509">
    <property type="entry name" value="Epimerase_deHydtase"/>
</dbReference>
<dbReference type="InterPro" id="IPR013549">
    <property type="entry name" value="DUF1731"/>
</dbReference>
<dbReference type="NCBIfam" id="TIGR01777">
    <property type="entry name" value="yfcH"/>
    <property type="match status" value="1"/>
</dbReference>
<dbReference type="OrthoDB" id="5835829at2759"/>
<dbReference type="InterPro" id="IPR036291">
    <property type="entry name" value="NAD(P)-bd_dom_sf"/>
</dbReference>
<keyword evidence="1" id="KW-0808">Transferase</keyword>
<dbReference type="Gene3D" id="3.40.50.720">
    <property type="entry name" value="NAD(P)-binding Rossmann-like Domain"/>
    <property type="match status" value="1"/>
</dbReference>
<name>A0A7R8WEJ8_9CRUS</name>